<evidence type="ECO:0000313" key="7">
    <source>
        <dbReference type="EMBL" id="SER84529.1"/>
    </source>
</evidence>
<evidence type="ECO:0000256" key="4">
    <source>
        <dbReference type="ARBA" id="ARBA00022989"/>
    </source>
</evidence>
<protein>
    <submittedName>
        <fullName evidence="7">Na+/H+-dicarboxylate symporter</fullName>
    </submittedName>
</protein>
<reference evidence="8" key="1">
    <citation type="submission" date="2016-10" db="EMBL/GenBank/DDBJ databases">
        <authorList>
            <person name="de Groot N.N."/>
        </authorList>
    </citation>
    <scope>NUCLEOTIDE SEQUENCE [LARGE SCALE GENOMIC DNA]</scope>
    <source>
        <strain evidence="8">10nlg</strain>
    </source>
</reference>
<keyword evidence="8" id="KW-1185">Reference proteome</keyword>
<proteinExistence type="predicted"/>
<dbReference type="EMBL" id="FOGV01000007">
    <property type="protein sequence ID" value="SER84529.1"/>
    <property type="molecule type" value="Genomic_DNA"/>
</dbReference>
<keyword evidence="3 6" id="KW-0812">Transmembrane</keyword>
<dbReference type="InterPro" id="IPR001991">
    <property type="entry name" value="Na-dicarboxylate_symporter"/>
</dbReference>
<evidence type="ECO:0000256" key="3">
    <source>
        <dbReference type="ARBA" id="ARBA00022692"/>
    </source>
</evidence>
<keyword evidence="4 6" id="KW-1133">Transmembrane helix</keyword>
<evidence type="ECO:0000256" key="5">
    <source>
        <dbReference type="ARBA" id="ARBA00023136"/>
    </source>
</evidence>
<evidence type="ECO:0000256" key="1">
    <source>
        <dbReference type="ARBA" id="ARBA00004141"/>
    </source>
</evidence>
<keyword evidence="2" id="KW-0813">Transport</keyword>
<evidence type="ECO:0000313" key="8">
    <source>
        <dbReference type="Proteomes" id="UP000199318"/>
    </source>
</evidence>
<comment type="subcellular location">
    <subcellularLocation>
        <location evidence="1">Membrane</location>
        <topology evidence="1">Multi-pass membrane protein</topology>
    </subcellularLocation>
</comment>
<name>A0A1H9SJV1_9BACI</name>
<dbReference type="GO" id="GO:0032329">
    <property type="term" value="P:serine transport"/>
    <property type="evidence" value="ECO:0007669"/>
    <property type="project" value="TreeGrafter"/>
</dbReference>
<dbReference type="GO" id="GO:0005886">
    <property type="term" value="C:plasma membrane"/>
    <property type="evidence" value="ECO:0007669"/>
    <property type="project" value="TreeGrafter"/>
</dbReference>
<dbReference type="PANTHER" id="PTHR42865:SF8">
    <property type="entry name" value="SERINE_THREONINE TRANSPORTER SSTT"/>
    <property type="match status" value="1"/>
</dbReference>
<dbReference type="PRINTS" id="PR00173">
    <property type="entry name" value="EDTRNSPORT"/>
</dbReference>
<feature type="transmembrane region" description="Helical" evidence="6">
    <location>
        <begin position="138"/>
        <end position="158"/>
    </location>
</feature>
<comment type="caution">
    <text evidence="7">The sequence shown here is derived from an EMBL/GenBank/DDBJ whole genome shotgun (WGS) entry which is preliminary data.</text>
</comment>
<feature type="transmembrane region" description="Helical" evidence="6">
    <location>
        <begin position="251"/>
        <end position="271"/>
    </location>
</feature>
<evidence type="ECO:0000256" key="6">
    <source>
        <dbReference type="SAM" id="Phobius"/>
    </source>
</evidence>
<feature type="transmembrane region" description="Helical" evidence="6">
    <location>
        <begin position="63"/>
        <end position="82"/>
    </location>
</feature>
<organism evidence="7 8">
    <name type="scientific">Salisediminibacterium halotolerans</name>
    <dbReference type="NCBI Taxonomy" id="517425"/>
    <lineage>
        <taxon>Bacteria</taxon>
        <taxon>Bacillati</taxon>
        <taxon>Bacillota</taxon>
        <taxon>Bacilli</taxon>
        <taxon>Bacillales</taxon>
        <taxon>Bacillaceae</taxon>
        <taxon>Salisediminibacterium</taxon>
    </lineage>
</organism>
<dbReference type="InterPro" id="IPR036458">
    <property type="entry name" value="Na:dicarbo_symporter_sf"/>
</dbReference>
<accession>A0A1H9SJV1</accession>
<feature type="transmembrane region" description="Helical" evidence="6">
    <location>
        <begin position="94"/>
        <end position="118"/>
    </location>
</feature>
<dbReference type="AlphaFoldDB" id="A0A1H9SJV1"/>
<feature type="transmembrane region" description="Helical" evidence="6">
    <location>
        <begin position="321"/>
        <end position="339"/>
    </location>
</feature>
<dbReference type="Gene3D" id="1.10.3860.10">
    <property type="entry name" value="Sodium:dicarboxylate symporter"/>
    <property type="match status" value="1"/>
</dbReference>
<feature type="transmembrane region" description="Helical" evidence="6">
    <location>
        <begin position="345"/>
        <end position="372"/>
    </location>
</feature>
<sequence length="402" mass="42437">MGEKQMSFFRGRETVKKGMTKLRLILKLILGIVAGIVVGLIGFEPLTKVFVTFEMIFGQFIEFMIPLIILFFIASGVANLGSSSGRLVGLNVGAAYLSTILAGVMAYFVAIAVMPMIASEQAAPEEGAGLEPFFELEIDPLMGVITALVMAFMFGIAMSKLKTTSLINLFDQGKAVIELVIKGIIIPLLPFFIAGIFAGIAEEGTVFATLQIFGFILLAAIALHWVWISLQYILVGLYTGRNPLQLLKTMLPAYFTALGTMSSAATIPVTVKQARENGVREEVANFSVPLGATIHLAGSVITIVSCAVAVMAVLDGFTIPGFFEMLPVIAMLGIIMVAAPGVPGGAIMAAIGVLTSMLGFTEAAVGLMMALYMAQDSFGTAANVTGDGAIALAIDKLTEKVK</sequence>
<dbReference type="STRING" id="1464123.SAMN05444126_1079"/>
<dbReference type="PANTHER" id="PTHR42865">
    <property type="entry name" value="PROTON/GLUTAMATE-ASPARTATE SYMPORTER"/>
    <property type="match status" value="1"/>
</dbReference>
<feature type="transmembrane region" description="Helical" evidence="6">
    <location>
        <begin position="179"/>
        <end position="200"/>
    </location>
</feature>
<dbReference type="Proteomes" id="UP000199318">
    <property type="component" value="Unassembled WGS sequence"/>
</dbReference>
<dbReference type="SUPFAM" id="SSF118215">
    <property type="entry name" value="Proton glutamate symport protein"/>
    <property type="match status" value="1"/>
</dbReference>
<evidence type="ECO:0000256" key="2">
    <source>
        <dbReference type="ARBA" id="ARBA00022448"/>
    </source>
</evidence>
<feature type="transmembrane region" description="Helical" evidence="6">
    <location>
        <begin position="24"/>
        <end position="43"/>
    </location>
</feature>
<feature type="transmembrane region" description="Helical" evidence="6">
    <location>
        <begin position="291"/>
        <end position="314"/>
    </location>
</feature>
<feature type="transmembrane region" description="Helical" evidence="6">
    <location>
        <begin position="212"/>
        <end position="239"/>
    </location>
</feature>
<gene>
    <name evidence="7" type="ORF">SAMN05444126_1079</name>
</gene>
<keyword evidence="5 6" id="KW-0472">Membrane</keyword>
<dbReference type="GO" id="GO:0005295">
    <property type="term" value="F:neutral L-amino acid:sodium symporter activity"/>
    <property type="evidence" value="ECO:0007669"/>
    <property type="project" value="TreeGrafter"/>
</dbReference>
<dbReference type="Pfam" id="PF00375">
    <property type="entry name" value="SDF"/>
    <property type="match status" value="1"/>
</dbReference>